<evidence type="ECO:0000256" key="9">
    <source>
        <dbReference type="RuleBase" id="RU000442"/>
    </source>
</evidence>
<evidence type="ECO:0000256" key="3">
    <source>
        <dbReference type="ARBA" id="ARBA00022679"/>
    </source>
</evidence>
<dbReference type="InterPro" id="IPR043502">
    <property type="entry name" value="DNA/RNA_pol_sf"/>
</dbReference>
<dbReference type="Gene3D" id="1.10.132.60">
    <property type="entry name" value="DNA polymerase family B, C-terminal domain"/>
    <property type="match status" value="1"/>
</dbReference>
<dbReference type="Gene3D" id="3.90.1600.10">
    <property type="entry name" value="Palm domain of DNA polymerase"/>
    <property type="match status" value="1"/>
</dbReference>
<dbReference type="PANTHER" id="PTHR10322:SF23">
    <property type="entry name" value="DNA POLYMERASE DELTA CATALYTIC SUBUNIT"/>
    <property type="match status" value="1"/>
</dbReference>
<dbReference type="SMART" id="SM00486">
    <property type="entry name" value="POLBc"/>
    <property type="match status" value="1"/>
</dbReference>
<evidence type="ECO:0000256" key="7">
    <source>
        <dbReference type="ARBA" id="ARBA00023125"/>
    </source>
</evidence>
<dbReference type="InterPro" id="IPR006133">
    <property type="entry name" value="DNA-dir_DNA_pol_B_exonuc"/>
</dbReference>
<dbReference type="GO" id="GO:0006287">
    <property type="term" value="P:base-excision repair, gap-filling"/>
    <property type="evidence" value="ECO:0007669"/>
    <property type="project" value="TreeGrafter"/>
</dbReference>
<dbReference type="GO" id="GO:0003887">
    <property type="term" value="F:DNA-directed DNA polymerase activity"/>
    <property type="evidence" value="ECO:0007669"/>
    <property type="project" value="UniProtKB-KW"/>
</dbReference>
<dbReference type="InterPro" id="IPR006172">
    <property type="entry name" value="DNA-dir_DNA_pol_B"/>
</dbReference>
<organismHost>
    <name type="scientific">Glossina</name>
    <name type="common">tsetse flies</name>
    <dbReference type="NCBI Taxonomy" id="7393"/>
</organismHost>
<dbReference type="PROSITE" id="PS00116">
    <property type="entry name" value="DNA_POLYMERASE_B"/>
    <property type="match status" value="1"/>
</dbReference>
<dbReference type="InterPro" id="IPR036397">
    <property type="entry name" value="RNaseH_sf"/>
</dbReference>
<protein>
    <recommendedName>
        <fullName evidence="9">DNA polymerase</fullName>
        <ecNumber evidence="9">2.7.7.7</ecNumber>
    </recommendedName>
</protein>
<evidence type="ECO:0000256" key="4">
    <source>
        <dbReference type="ARBA" id="ARBA00022695"/>
    </source>
</evidence>
<dbReference type="InterPro" id="IPR006134">
    <property type="entry name" value="DNA-dir_DNA_pol_B_multi_dom"/>
</dbReference>
<feature type="domain" description="DNA-directed DNA polymerase family B multifunctional" evidence="10">
    <location>
        <begin position="442"/>
        <end position="901"/>
    </location>
</feature>
<sequence>MPNDNADDDDDAQPDIYSDIYQIHDTKLQVFGHDLELNISCVNSLGKKHLFNINHGIFTDVFIESFSNNDFNIINDYFIQHKNIDLNDITMRNVILEYHTQLIPFTKTQIPMWRLRIYKKYLEDIEYCSKNMNRRVFCNSQFDDTILMIQRNIGIFFKFNRFINDDKPYTRSYDNNNVCVYSDVFYDSITKPKIEIKKFFPYKLMSIDIEVYNPNPDSFPDASREECKIIIIACAYLETKTTDIFYTLVPRWDFMTDPSAEYKRNYIRCKDEVHLLIQFANSINYNNVDIMTGYNMKNFDLMYIYNRMKLLGLLRHTVNWNMQKKQLYISKCQKYSNQQGTRDSINTNIFGFVIIDMFEYISSNFKLRSYKLNDVVGVFLRHGEKKLDIDYKNISVFHDRGSKEDCHHLLDYCAVDAELCNSLLINRSTYSNVFAVAHICHIPIRYVIDRGQQIRIYSMMCEYIWRQDIYTIPLVTGRRVQSKYNYEGARVIEPKKGFYNTAIATLDFASLYPSIMIGYNMCYTTLIQGITIPPGHVDSINLVKYNGLNCRIVPGASRVAFVDCSEREGILPSILKVLLQSRAEVRKKMKTITDKDELALMDSMQLGFKLCANSAYGYMAASTSKLPCIDISSSVTCIGRFLLTAIETICKEKFKKDVIYGDTDSVMVDTKLISVHEALSLGKEMAKICTELLNLPSLKLEFEKVYMPYLLICKKRYIGAHWTKPEMYDKIDTKGVETARRDNCKLLQIILKIIIHDSMNNGLDKVFEKIENELLPFSELWKSYLNDNCFKLDKQDKTKITSEIIEKFIMSKKYTKMDYVSIQPHVSIIKRLSNRQFNHGERIEYVIASKVLILTDKKQPDKLLSDMAFLPEEVLEKNLYIHIPYYINGQVLVPALRFIEPMGHKYVIIFISLLKRLFPRMNLTTYKKYNNVINDNKSTVFIDQKITKFFTNK</sequence>
<comment type="similarity">
    <text evidence="2 9">Belongs to the DNA polymerase type-B family.</text>
</comment>
<dbReference type="EMBL" id="KU050077">
    <property type="protein sequence ID" value="AMB48691.1"/>
    <property type="molecule type" value="Genomic_DNA"/>
</dbReference>
<dbReference type="SUPFAM" id="SSF53098">
    <property type="entry name" value="Ribonuclease H-like"/>
    <property type="match status" value="1"/>
</dbReference>
<dbReference type="Gene3D" id="3.30.420.10">
    <property type="entry name" value="Ribonuclease H-like superfamily/Ribonuclease H"/>
    <property type="match status" value="1"/>
</dbReference>
<evidence type="ECO:0000256" key="1">
    <source>
        <dbReference type="ARBA" id="ARBA00002701"/>
    </source>
</evidence>
<feature type="domain" description="DNA-directed DNA polymerase family B exonuclease" evidence="11">
    <location>
        <begin position="189"/>
        <end position="375"/>
    </location>
</feature>
<keyword evidence="5 9" id="KW-0239">DNA-directed DNA polymerase</keyword>
<evidence type="ECO:0000256" key="8">
    <source>
        <dbReference type="ARBA" id="ARBA00049244"/>
    </source>
</evidence>
<keyword evidence="9" id="KW-0235">DNA replication</keyword>
<dbReference type="GO" id="GO:0008296">
    <property type="term" value="F:3'-5'-DNA exonuclease activity"/>
    <property type="evidence" value="ECO:0007669"/>
    <property type="project" value="TreeGrafter"/>
</dbReference>
<dbReference type="InterPro" id="IPR017964">
    <property type="entry name" value="DNA-dir_DNA_pol_B_CS"/>
</dbReference>
<dbReference type="GO" id="GO:0000166">
    <property type="term" value="F:nucleotide binding"/>
    <property type="evidence" value="ECO:0007669"/>
    <property type="project" value="InterPro"/>
</dbReference>
<accession>A0A0Y0KFV7</accession>
<organism evidence="12 13">
    <name type="scientific">Glossina hytrovirus (isolate Glossina pallidipes/Ethiopia/Seibersdorf/-)</name>
    <name type="common">GHV</name>
    <dbReference type="NCBI Taxonomy" id="379529"/>
    <lineage>
        <taxon>Viruses</taxon>
        <taxon>Viruses incertae sedis</taxon>
        <taxon>Naldaviricetes</taxon>
        <taxon>Lefavirales</taxon>
        <taxon>Hytrosaviridae</taxon>
        <taxon>Glossinavirus</taxon>
        <taxon>Glossinavirus glopallidipedis</taxon>
    </lineage>
</organism>
<evidence type="ECO:0000313" key="13">
    <source>
        <dbReference type="Proteomes" id="UP000282469"/>
    </source>
</evidence>
<keyword evidence="3 9" id="KW-0808">Transferase</keyword>
<dbReference type="Proteomes" id="UP000282469">
    <property type="component" value="Segment"/>
</dbReference>
<evidence type="ECO:0000259" key="11">
    <source>
        <dbReference type="Pfam" id="PF03104"/>
    </source>
</evidence>
<dbReference type="GO" id="GO:0039693">
    <property type="term" value="P:viral DNA genome replication"/>
    <property type="evidence" value="ECO:0007669"/>
    <property type="project" value="UniProtKB-KW"/>
</dbReference>
<keyword evidence="4 9" id="KW-0548">Nucleotidyltransferase</keyword>
<dbReference type="InterPro" id="IPR012337">
    <property type="entry name" value="RNaseH-like_sf"/>
</dbReference>
<dbReference type="InterPro" id="IPR042087">
    <property type="entry name" value="DNA_pol_B_thumb"/>
</dbReference>
<evidence type="ECO:0000313" key="12">
    <source>
        <dbReference type="EMBL" id="AMB48691.1"/>
    </source>
</evidence>
<dbReference type="GO" id="GO:0003677">
    <property type="term" value="F:DNA binding"/>
    <property type="evidence" value="ECO:0007669"/>
    <property type="project" value="UniProtKB-KW"/>
</dbReference>
<dbReference type="PRINTS" id="PR00106">
    <property type="entry name" value="DNAPOLB"/>
</dbReference>
<evidence type="ECO:0000259" key="10">
    <source>
        <dbReference type="Pfam" id="PF00136"/>
    </source>
</evidence>
<dbReference type="Gene3D" id="1.10.287.690">
    <property type="entry name" value="Helix hairpin bin"/>
    <property type="match status" value="1"/>
</dbReference>
<comment type="function">
    <text evidence="1">Replicates the viral genome, host DNA polymerases cannot substitute for the viral enzyme in this process.</text>
</comment>
<dbReference type="Pfam" id="PF00136">
    <property type="entry name" value="DNA_pol_B"/>
    <property type="match status" value="1"/>
</dbReference>
<reference evidence="12 13" key="1">
    <citation type="journal article" date="2016" name="J. Gen. Virol.">
        <title>Comprehensive annotation of Glossina pallidipes salivary gland hypertrophy virus from Ethiopian tsetse flies: a proteogenomics approach.</title>
        <authorList>
            <person name="Abd-Alla A.M."/>
            <person name="Kariithi H.M."/>
            <person name="Cousserans F."/>
            <person name="Parker N.J."/>
            <person name="Ince I.A."/>
            <person name="Scully E.D."/>
            <person name="Boeren S."/>
            <person name="Geib S.M."/>
            <person name="Mekonnen S."/>
            <person name="Vlak J.M."/>
            <person name="Parker A.G."/>
            <person name="Vreysen M.J."/>
            <person name="Bergoin M."/>
        </authorList>
    </citation>
    <scope>NUCLEOTIDE SEQUENCE [LARGE SCALE GENOMIC DNA]</scope>
    <source>
        <strain evidence="12 13">Ethiopian</strain>
    </source>
</reference>
<gene>
    <name evidence="12" type="ORF">GpSGHVEth087</name>
</gene>
<name>A0A0Y0KFV7_GHVS</name>
<comment type="catalytic activity">
    <reaction evidence="8 9">
        <text>DNA(n) + a 2'-deoxyribonucleoside 5'-triphosphate = DNA(n+1) + diphosphate</text>
        <dbReference type="Rhea" id="RHEA:22508"/>
        <dbReference type="Rhea" id="RHEA-COMP:17339"/>
        <dbReference type="Rhea" id="RHEA-COMP:17340"/>
        <dbReference type="ChEBI" id="CHEBI:33019"/>
        <dbReference type="ChEBI" id="CHEBI:61560"/>
        <dbReference type="ChEBI" id="CHEBI:173112"/>
        <dbReference type="EC" id="2.7.7.7"/>
    </reaction>
</comment>
<dbReference type="GO" id="GO:0006297">
    <property type="term" value="P:nucleotide-excision repair, DNA gap filling"/>
    <property type="evidence" value="ECO:0007669"/>
    <property type="project" value="TreeGrafter"/>
</dbReference>
<dbReference type="InterPro" id="IPR050240">
    <property type="entry name" value="DNA_pol_type-B"/>
</dbReference>
<dbReference type="PANTHER" id="PTHR10322">
    <property type="entry name" value="DNA POLYMERASE CATALYTIC SUBUNIT"/>
    <property type="match status" value="1"/>
</dbReference>
<keyword evidence="7 9" id="KW-0238">DNA-binding</keyword>
<dbReference type="EC" id="2.7.7.7" evidence="9"/>
<dbReference type="SUPFAM" id="SSF56672">
    <property type="entry name" value="DNA/RNA polymerases"/>
    <property type="match status" value="1"/>
</dbReference>
<evidence type="ECO:0000256" key="2">
    <source>
        <dbReference type="ARBA" id="ARBA00005755"/>
    </source>
</evidence>
<dbReference type="InterPro" id="IPR023211">
    <property type="entry name" value="DNA_pol_palm_dom_sf"/>
</dbReference>
<dbReference type="Pfam" id="PF03104">
    <property type="entry name" value="DNA_pol_B_exo1"/>
    <property type="match status" value="1"/>
</dbReference>
<evidence type="ECO:0000256" key="5">
    <source>
        <dbReference type="ARBA" id="ARBA00022932"/>
    </source>
</evidence>
<proteinExistence type="inferred from homology"/>
<evidence type="ECO:0000256" key="6">
    <source>
        <dbReference type="ARBA" id="ARBA00023109"/>
    </source>
</evidence>
<dbReference type="GO" id="GO:0045004">
    <property type="term" value="P:DNA replication proofreading"/>
    <property type="evidence" value="ECO:0007669"/>
    <property type="project" value="TreeGrafter"/>
</dbReference>
<keyword evidence="6" id="KW-1194">Viral DNA replication</keyword>